<name>A0A1B2E952_9BACL</name>
<dbReference type="EMBL" id="CP016809">
    <property type="protein sequence ID" value="ANY76412.1"/>
    <property type="molecule type" value="Genomic_DNA"/>
</dbReference>
<reference evidence="1" key="1">
    <citation type="submission" date="2016-08" db="EMBL/GenBank/DDBJ databases">
        <title>Complete Genome Seqeunce of Paenibacillus sp. nov. IHBB 9852 from high altitute lake of Indian trans-Himalayas.</title>
        <authorList>
            <person name="Kiran S."/>
            <person name="Swarnkar M.K."/>
            <person name="Rana A."/>
            <person name="Tewari R."/>
            <person name="Gulati A."/>
        </authorList>
    </citation>
    <scope>NUCLEOTIDE SEQUENCE [LARGE SCALE GENOMIC DNA]</scope>
    <source>
        <strain evidence="1">IHBB 9852</strain>
    </source>
</reference>
<organism evidence="1">
    <name type="scientific">Paenibacillus ihbetae</name>
    <dbReference type="NCBI Taxonomy" id="1870820"/>
    <lineage>
        <taxon>Bacteria</taxon>
        <taxon>Bacillati</taxon>
        <taxon>Bacillota</taxon>
        <taxon>Bacilli</taxon>
        <taxon>Bacillales</taxon>
        <taxon>Paenibacillaceae</taxon>
        <taxon>Paenibacillus</taxon>
    </lineage>
</organism>
<evidence type="ECO:0000313" key="1">
    <source>
        <dbReference type="EMBL" id="ANY76412.1"/>
    </source>
</evidence>
<accession>A0A1B2E952</accession>
<gene>
    <name evidence="1" type="ORF">BBD41_03345</name>
</gene>
<dbReference type="KEGG" id="pib:BBD41_03345"/>
<dbReference type="AlphaFoldDB" id="A0A1B2E952"/>
<protein>
    <submittedName>
        <fullName evidence="1">Group-specific protein</fullName>
    </submittedName>
</protein>
<sequence length="89" mass="10848">MVTVQLNETEVLKIYEEKIAEMLKDADKDLVFWDSGELTKRTCMSWSTIQNTFFYDPRFVKRKIGGKWYFPAQETRQFLEMWIREQRAR</sequence>
<proteinExistence type="predicted"/>